<evidence type="ECO:0000313" key="1">
    <source>
        <dbReference type="EMBL" id="KAF7828599.1"/>
    </source>
</evidence>
<dbReference type="Proteomes" id="UP000634136">
    <property type="component" value="Unassembled WGS sequence"/>
</dbReference>
<dbReference type="EMBL" id="JAAIUW010000006">
    <property type="protein sequence ID" value="KAF7828599.1"/>
    <property type="molecule type" value="Genomic_DNA"/>
</dbReference>
<accession>A0A834U2I3</accession>
<evidence type="ECO:0000313" key="2">
    <source>
        <dbReference type="Proteomes" id="UP000634136"/>
    </source>
</evidence>
<reference evidence="1" key="1">
    <citation type="submission" date="2020-09" db="EMBL/GenBank/DDBJ databases">
        <title>Genome-Enabled Discovery of Anthraquinone Biosynthesis in Senna tora.</title>
        <authorList>
            <person name="Kang S.-H."/>
            <person name="Pandey R.P."/>
            <person name="Lee C.-M."/>
            <person name="Sim J.-S."/>
            <person name="Jeong J.-T."/>
            <person name="Choi B.-S."/>
            <person name="Jung M."/>
            <person name="Ginzburg D."/>
            <person name="Zhao K."/>
            <person name="Won S.Y."/>
            <person name="Oh T.-J."/>
            <person name="Yu Y."/>
            <person name="Kim N.-H."/>
            <person name="Lee O.R."/>
            <person name="Lee T.-H."/>
            <person name="Bashyal P."/>
            <person name="Kim T.-S."/>
            <person name="Lee W.-H."/>
            <person name="Kawkins C."/>
            <person name="Kim C.-K."/>
            <person name="Kim J.S."/>
            <person name="Ahn B.O."/>
            <person name="Rhee S.Y."/>
            <person name="Sohng J.K."/>
        </authorList>
    </citation>
    <scope>NUCLEOTIDE SEQUENCE</scope>
    <source>
        <tissue evidence="1">Leaf</tissue>
    </source>
</reference>
<protein>
    <submittedName>
        <fullName evidence="1">Uncharacterized protein</fullName>
    </submittedName>
</protein>
<comment type="caution">
    <text evidence="1">The sequence shown here is derived from an EMBL/GenBank/DDBJ whole genome shotgun (WGS) entry which is preliminary data.</text>
</comment>
<gene>
    <name evidence="1" type="ORF">G2W53_019763</name>
</gene>
<sequence>MDNLGIQCHGLEKKKDGAHAF</sequence>
<keyword evidence="2" id="KW-1185">Reference proteome</keyword>
<proteinExistence type="predicted"/>
<name>A0A834U2I3_9FABA</name>
<dbReference type="AlphaFoldDB" id="A0A834U2I3"/>
<organism evidence="1 2">
    <name type="scientific">Senna tora</name>
    <dbReference type="NCBI Taxonomy" id="362788"/>
    <lineage>
        <taxon>Eukaryota</taxon>
        <taxon>Viridiplantae</taxon>
        <taxon>Streptophyta</taxon>
        <taxon>Embryophyta</taxon>
        <taxon>Tracheophyta</taxon>
        <taxon>Spermatophyta</taxon>
        <taxon>Magnoliopsida</taxon>
        <taxon>eudicotyledons</taxon>
        <taxon>Gunneridae</taxon>
        <taxon>Pentapetalae</taxon>
        <taxon>rosids</taxon>
        <taxon>fabids</taxon>
        <taxon>Fabales</taxon>
        <taxon>Fabaceae</taxon>
        <taxon>Caesalpinioideae</taxon>
        <taxon>Cassia clade</taxon>
        <taxon>Senna</taxon>
    </lineage>
</organism>